<dbReference type="STRING" id="943830.A4A58_04035"/>
<evidence type="ECO:0000256" key="16">
    <source>
        <dbReference type="SAM" id="MobiDB-lite"/>
    </source>
</evidence>
<dbReference type="GO" id="GO:0055070">
    <property type="term" value="P:copper ion homeostasis"/>
    <property type="evidence" value="ECO:0007669"/>
    <property type="project" value="TreeGrafter"/>
</dbReference>
<evidence type="ECO:0000256" key="4">
    <source>
        <dbReference type="ARBA" id="ARBA00022475"/>
    </source>
</evidence>
<dbReference type="PROSITE" id="PS50846">
    <property type="entry name" value="HMA_2"/>
    <property type="match status" value="1"/>
</dbReference>
<comment type="similarity">
    <text evidence="2 15">Belongs to the cation transport ATPase (P-type) (TC 3.A.3) family. Type IB subfamily.</text>
</comment>
<comment type="subcellular location">
    <subcellularLocation>
        <location evidence="1">Cell membrane</location>
        <topology evidence="1">Multi-pass membrane protein</topology>
    </subcellularLocation>
</comment>
<dbReference type="InterPro" id="IPR036163">
    <property type="entry name" value="HMA_dom_sf"/>
</dbReference>
<keyword evidence="6 15" id="KW-0812">Transmembrane</keyword>
<evidence type="ECO:0000256" key="10">
    <source>
        <dbReference type="ARBA" id="ARBA00022842"/>
    </source>
</evidence>
<dbReference type="GO" id="GO:0005524">
    <property type="term" value="F:ATP binding"/>
    <property type="evidence" value="ECO:0007669"/>
    <property type="project" value="UniProtKB-UniRule"/>
</dbReference>
<feature type="region of interest" description="Disordered" evidence="16">
    <location>
        <begin position="731"/>
        <end position="754"/>
    </location>
</feature>
<dbReference type="NCBIfam" id="TIGR01525">
    <property type="entry name" value="ATPase-IB_hvy"/>
    <property type="match status" value="1"/>
</dbReference>
<dbReference type="NCBIfam" id="TIGR01512">
    <property type="entry name" value="ATPase-IB2_Cd"/>
    <property type="match status" value="1"/>
</dbReference>
<dbReference type="SUPFAM" id="SSF56784">
    <property type="entry name" value="HAD-like"/>
    <property type="match status" value="1"/>
</dbReference>
<dbReference type="SUPFAM" id="SSF81653">
    <property type="entry name" value="Calcium ATPase, transduction domain A"/>
    <property type="match status" value="1"/>
</dbReference>
<dbReference type="InterPro" id="IPR006121">
    <property type="entry name" value="HMA_dom"/>
</dbReference>
<dbReference type="InterPro" id="IPR059000">
    <property type="entry name" value="ATPase_P-type_domA"/>
</dbReference>
<dbReference type="Gene3D" id="2.70.150.10">
    <property type="entry name" value="Calcium-transporting ATPase, cytoplasmic transduction domain A"/>
    <property type="match status" value="1"/>
</dbReference>
<dbReference type="PANTHER" id="PTHR43520:SF5">
    <property type="entry name" value="CATION-TRANSPORTING P-TYPE ATPASE-RELATED"/>
    <property type="match status" value="1"/>
</dbReference>
<dbReference type="GO" id="GO:0005507">
    <property type="term" value="F:copper ion binding"/>
    <property type="evidence" value="ECO:0007669"/>
    <property type="project" value="TreeGrafter"/>
</dbReference>
<dbReference type="InterPro" id="IPR017969">
    <property type="entry name" value="Heavy-metal-associated_CS"/>
</dbReference>
<dbReference type="Gene3D" id="3.30.70.100">
    <property type="match status" value="1"/>
</dbReference>
<keyword evidence="9 15" id="KW-0067">ATP-binding</keyword>
<dbReference type="PROSITE" id="PS01047">
    <property type="entry name" value="HMA_1"/>
    <property type="match status" value="1"/>
</dbReference>
<dbReference type="PRINTS" id="PR00119">
    <property type="entry name" value="CATATPASE"/>
</dbReference>
<evidence type="ECO:0000256" key="1">
    <source>
        <dbReference type="ARBA" id="ARBA00004651"/>
    </source>
</evidence>
<keyword evidence="11" id="KW-1278">Translocase</keyword>
<dbReference type="CDD" id="cd02092">
    <property type="entry name" value="P-type_ATPase_FixI-like"/>
    <property type="match status" value="1"/>
</dbReference>
<reference evidence="18" key="1">
    <citation type="submission" date="2015-10" db="EMBL/GenBank/DDBJ databases">
        <title>Evolution marks in rhizobial microsymbionts genomes from the relict species Vavilovia formosa (Stev.) Fed.</title>
        <authorList>
            <person name="Kopat V."/>
        </authorList>
    </citation>
    <scope>NUCLEOTIDE SEQUENCE</scope>
    <source>
        <strain evidence="18">Vaf-07</strain>
    </source>
</reference>
<dbReference type="GO" id="GO:0005886">
    <property type="term" value="C:plasma membrane"/>
    <property type="evidence" value="ECO:0007669"/>
    <property type="project" value="UniProtKB-SubCell"/>
</dbReference>
<dbReference type="Gene3D" id="3.40.50.1000">
    <property type="entry name" value="HAD superfamily/HAD-like"/>
    <property type="match status" value="1"/>
</dbReference>
<dbReference type="InterPro" id="IPR001757">
    <property type="entry name" value="P_typ_ATPase"/>
</dbReference>
<keyword evidence="8 15" id="KW-0547">Nucleotide-binding</keyword>
<evidence type="ECO:0000256" key="13">
    <source>
        <dbReference type="ARBA" id="ARBA00023065"/>
    </source>
</evidence>
<evidence type="ECO:0000256" key="9">
    <source>
        <dbReference type="ARBA" id="ARBA00022840"/>
    </source>
</evidence>
<dbReference type="GO" id="GO:0016887">
    <property type="term" value="F:ATP hydrolysis activity"/>
    <property type="evidence" value="ECO:0007669"/>
    <property type="project" value="InterPro"/>
</dbReference>
<keyword evidence="12 15" id="KW-1133">Transmembrane helix</keyword>
<evidence type="ECO:0000256" key="15">
    <source>
        <dbReference type="RuleBase" id="RU362081"/>
    </source>
</evidence>
<evidence type="ECO:0000256" key="8">
    <source>
        <dbReference type="ARBA" id="ARBA00022741"/>
    </source>
</evidence>
<keyword evidence="14 15" id="KW-0472">Membrane</keyword>
<name>A0A109ZYK1_9BRAD</name>
<evidence type="ECO:0000256" key="11">
    <source>
        <dbReference type="ARBA" id="ARBA00022967"/>
    </source>
</evidence>
<evidence type="ECO:0000256" key="3">
    <source>
        <dbReference type="ARBA" id="ARBA00022448"/>
    </source>
</evidence>
<dbReference type="EMBL" id="KT955714">
    <property type="protein sequence ID" value="AMH39631.1"/>
    <property type="molecule type" value="Genomic_DNA"/>
</dbReference>
<dbReference type="InterPro" id="IPR008250">
    <property type="entry name" value="ATPase_P-typ_transduc_dom_A_sf"/>
</dbReference>
<feature type="transmembrane region" description="Helical" evidence="15">
    <location>
        <begin position="179"/>
        <end position="201"/>
    </location>
</feature>
<dbReference type="NCBIfam" id="TIGR01511">
    <property type="entry name" value="ATPase-IB1_Cu"/>
    <property type="match status" value="1"/>
</dbReference>
<dbReference type="PANTHER" id="PTHR43520">
    <property type="entry name" value="ATP7, ISOFORM B"/>
    <property type="match status" value="1"/>
</dbReference>
<dbReference type="EMBL" id="LVYV01000001">
    <property type="protein sequence ID" value="KZD25583.1"/>
    <property type="molecule type" value="Genomic_DNA"/>
</dbReference>
<evidence type="ECO:0000259" key="17">
    <source>
        <dbReference type="PROSITE" id="PS50846"/>
    </source>
</evidence>
<keyword evidence="10" id="KW-0460">Magnesium</keyword>
<evidence type="ECO:0000256" key="6">
    <source>
        <dbReference type="ARBA" id="ARBA00022692"/>
    </source>
</evidence>
<evidence type="ECO:0000256" key="12">
    <source>
        <dbReference type="ARBA" id="ARBA00022989"/>
    </source>
</evidence>
<dbReference type="Pfam" id="PF00122">
    <property type="entry name" value="E1-E2_ATPase"/>
    <property type="match status" value="1"/>
</dbReference>
<keyword evidence="13" id="KW-0406">Ion transport</keyword>
<dbReference type="InterPro" id="IPR027256">
    <property type="entry name" value="P-typ_ATPase_IB"/>
</dbReference>
<dbReference type="GO" id="GO:0043682">
    <property type="term" value="F:P-type divalent copper transporter activity"/>
    <property type="evidence" value="ECO:0007669"/>
    <property type="project" value="TreeGrafter"/>
</dbReference>
<sequence length="754" mass="79232">MSCCGSGAELAMLAAPDPREVLLVSRTIAGGLRQTDLSVPDVHCGACIRTVEKALDALDGVTWARVNLSTKRVTIKWRADASPPPFIETLRNVGYEAHLFEVDGDARDTTLSELIRALAVSGFAASNIMLLSVSVWSGAEPATRDLFHGISALIALPTLIYSGRVFFRSAWQALRHGRTNMDVPISLGVLLAFGMSLYETAIHGPHAYFDAAVTLLFFLLIGRTLDHMMRERARVAVKGLARLAARGALVLQSDGAQTYLPVSEITPDMTIMLAAGERVPVDSQVTKGLSELDVSLVTGESVPQPALPGSVLRAGTLNLTGPLIITATASANESFLAEMLRMMEAAEQGRSVYRRIADRAAGLYAPVVHLTAAITLVSWLIVSGDVHRAITIAVAVLIITCPCALGLAVPMVQVVAARRLFESGIMIKDGGALERLAEIDTVVFDKTGTLTLGNARVVNSDNVDPATLALAGAIAAHSRHPYSRALAAAVPRLQAPIVLDDVSEHPGCGMEARLGGSVLRLGRPEWALTDTSRMDLDGSSVVLSRDGQCVADFRFEDRLRAGAVETVGDLKRDGLAVEVVSGDREMPVRTLASGMGVPYFAGVLPGGKAAHVAELASAGKKVLMVGDGLNDTPALMAAHASMAPASAADVGRNAADLVFLREDLSAVSQAIAVSREAGHLVRQNLALAVGYNLIAVPIAIMGHVTPLVAAIAMSGSSIVVVANALRLRGRGKSDKSQGAGASTPRMSVRLEPAE</sequence>
<feature type="transmembrane region" description="Helical" evidence="15">
    <location>
        <begin position="207"/>
        <end position="225"/>
    </location>
</feature>
<dbReference type="InterPro" id="IPR036412">
    <property type="entry name" value="HAD-like_sf"/>
</dbReference>
<dbReference type="AlphaFoldDB" id="A0A109ZYK1"/>
<dbReference type="Pfam" id="PF00702">
    <property type="entry name" value="Hydrolase"/>
    <property type="match status" value="1"/>
</dbReference>
<dbReference type="Gene3D" id="3.40.1110.10">
    <property type="entry name" value="Calcium-transporting ATPase, cytoplasmic domain N"/>
    <property type="match status" value="1"/>
</dbReference>
<dbReference type="InterPro" id="IPR018303">
    <property type="entry name" value="ATPase_P-typ_P_site"/>
</dbReference>
<evidence type="ECO:0000256" key="14">
    <source>
        <dbReference type="ARBA" id="ARBA00023136"/>
    </source>
</evidence>
<evidence type="ECO:0000313" key="19">
    <source>
        <dbReference type="EMBL" id="KZD25583.1"/>
    </source>
</evidence>
<dbReference type="CDD" id="cd00371">
    <property type="entry name" value="HMA"/>
    <property type="match status" value="1"/>
</dbReference>
<dbReference type="InterPro" id="IPR023298">
    <property type="entry name" value="ATPase_P-typ_TM_dom_sf"/>
</dbReference>
<dbReference type="InterPro" id="IPR023214">
    <property type="entry name" value="HAD_sf"/>
</dbReference>
<feature type="transmembrane region" description="Helical" evidence="15">
    <location>
        <begin position="707"/>
        <end position="725"/>
    </location>
</feature>
<feature type="transmembrane region" description="Helical" evidence="15">
    <location>
        <begin position="114"/>
        <end position="134"/>
    </location>
</feature>
<dbReference type="SUPFAM" id="SSF81665">
    <property type="entry name" value="Calcium ATPase, transmembrane domain M"/>
    <property type="match status" value="1"/>
</dbReference>
<gene>
    <name evidence="18" type="primary">fixI</name>
    <name evidence="19" type="ORF">A4A58_04035</name>
    <name evidence="18" type="ORF">PROKKA_00820</name>
</gene>
<keyword evidence="3" id="KW-0813">Transport</keyword>
<keyword evidence="4 15" id="KW-1003">Cell membrane</keyword>
<evidence type="ECO:0000313" key="18">
    <source>
        <dbReference type="EMBL" id="AMH39631.1"/>
    </source>
</evidence>
<dbReference type="Proteomes" id="UP000076574">
    <property type="component" value="Unassembled WGS sequence"/>
</dbReference>
<dbReference type="RefSeq" id="WP_068729975.1">
    <property type="nucleotide sequence ID" value="NZ_LVYV01000001.1"/>
</dbReference>
<evidence type="ECO:0000313" key="20">
    <source>
        <dbReference type="Proteomes" id="UP000076574"/>
    </source>
</evidence>
<reference evidence="19 20" key="2">
    <citation type="submission" date="2016-03" db="EMBL/GenBank/DDBJ databases">
        <title>Microsymbionts genomes from the relict species Vavilovia formosa (Stev.) Fed.</title>
        <authorList>
            <person name="Kopat V."/>
            <person name="Chirak E."/>
            <person name="Kimeklis A."/>
            <person name="Andronov E."/>
        </authorList>
    </citation>
    <scope>NUCLEOTIDE SEQUENCE [LARGE SCALE GENOMIC DNA]</scope>
    <source>
        <strain evidence="19 20">Vaf07</strain>
    </source>
</reference>
<dbReference type="Pfam" id="PF00403">
    <property type="entry name" value="HMA"/>
    <property type="match status" value="1"/>
</dbReference>
<evidence type="ECO:0000256" key="2">
    <source>
        <dbReference type="ARBA" id="ARBA00006024"/>
    </source>
</evidence>
<evidence type="ECO:0000256" key="7">
    <source>
        <dbReference type="ARBA" id="ARBA00022723"/>
    </source>
</evidence>
<feature type="transmembrane region" description="Helical" evidence="15">
    <location>
        <begin position="146"/>
        <end position="167"/>
    </location>
</feature>
<dbReference type="NCBIfam" id="TIGR01494">
    <property type="entry name" value="ATPase_P-type"/>
    <property type="match status" value="1"/>
</dbReference>
<keyword evidence="5" id="KW-0597">Phosphoprotein</keyword>
<keyword evidence="7 15" id="KW-0479">Metal-binding</keyword>
<feature type="domain" description="HMA" evidence="17">
    <location>
        <begin position="33"/>
        <end position="98"/>
    </location>
</feature>
<proteinExistence type="inferred from homology"/>
<dbReference type="InterPro" id="IPR023299">
    <property type="entry name" value="ATPase_P-typ_cyto_dom_N"/>
</dbReference>
<dbReference type="PROSITE" id="PS00154">
    <property type="entry name" value="ATPASE_E1_E2"/>
    <property type="match status" value="1"/>
</dbReference>
<accession>A0A109ZYK1</accession>
<feature type="transmembrane region" description="Helical" evidence="15">
    <location>
        <begin position="388"/>
        <end position="409"/>
    </location>
</feature>
<organism evidence="18">
    <name type="scientific">Tardiphaga robiniae</name>
    <dbReference type="NCBI Taxonomy" id="943830"/>
    <lineage>
        <taxon>Bacteria</taxon>
        <taxon>Pseudomonadati</taxon>
        <taxon>Pseudomonadota</taxon>
        <taxon>Alphaproteobacteria</taxon>
        <taxon>Hyphomicrobiales</taxon>
        <taxon>Nitrobacteraceae</taxon>
        <taxon>Tardiphaga</taxon>
    </lineage>
</organism>
<evidence type="ECO:0000256" key="5">
    <source>
        <dbReference type="ARBA" id="ARBA00022553"/>
    </source>
</evidence>
<protein>
    <submittedName>
        <fullName evidence="19">Nitrogen fixation protein FixI</fullName>
    </submittedName>
    <submittedName>
        <fullName evidence="18">Putative copper-importing P-type ATPase A</fullName>
    </submittedName>
</protein>
<feature type="transmembrane region" description="Helical" evidence="15">
    <location>
        <begin position="363"/>
        <end position="382"/>
    </location>
</feature>
<dbReference type="SUPFAM" id="SSF55008">
    <property type="entry name" value="HMA, heavy metal-associated domain"/>
    <property type="match status" value="1"/>
</dbReference>
<dbReference type="OrthoDB" id="391538at2"/>
<keyword evidence="20" id="KW-1185">Reference proteome</keyword>
<feature type="transmembrane region" description="Helical" evidence="15">
    <location>
        <begin position="684"/>
        <end position="701"/>
    </location>
</feature>